<gene>
    <name evidence="1" type="ORF">AQI70_08980</name>
</gene>
<dbReference type="AlphaFoldDB" id="A0A117PH08"/>
<evidence type="ECO:0000313" key="1">
    <source>
        <dbReference type="EMBL" id="KUM79494.1"/>
    </source>
</evidence>
<accession>A0A117PH08</accession>
<comment type="caution">
    <text evidence="1">The sequence shown here is derived from an EMBL/GenBank/DDBJ whole genome shotgun (WGS) entry which is preliminary data.</text>
</comment>
<keyword evidence="2" id="KW-1185">Reference proteome</keyword>
<sequence>MASGVTGFVALAAAVAAVGGLVDPLPALILVVRAKGKDFAVSVDDAERGAALLNSLSAKPLR</sequence>
<evidence type="ECO:0000313" key="2">
    <source>
        <dbReference type="Proteomes" id="UP000054024"/>
    </source>
</evidence>
<name>A0A117PH08_9ACTN</name>
<organism evidence="1 2">
    <name type="scientific">Streptomyces curacoi</name>
    <dbReference type="NCBI Taxonomy" id="146536"/>
    <lineage>
        <taxon>Bacteria</taxon>
        <taxon>Bacillati</taxon>
        <taxon>Actinomycetota</taxon>
        <taxon>Actinomycetes</taxon>
        <taxon>Kitasatosporales</taxon>
        <taxon>Streptomycetaceae</taxon>
        <taxon>Streptomyces</taxon>
    </lineage>
</organism>
<dbReference type="EMBL" id="LMWJ01000005">
    <property type="protein sequence ID" value="KUM79494.1"/>
    <property type="molecule type" value="Genomic_DNA"/>
</dbReference>
<proteinExistence type="predicted"/>
<dbReference type="Proteomes" id="UP000054024">
    <property type="component" value="Unassembled WGS sequence"/>
</dbReference>
<protein>
    <submittedName>
        <fullName evidence="1">Uncharacterized protein</fullName>
    </submittedName>
</protein>
<reference evidence="1 2" key="1">
    <citation type="submission" date="2015-10" db="EMBL/GenBank/DDBJ databases">
        <title>Draft genome sequence of Streptomyces curacoi DSM 40107, type strain for the species Streptomyces curacoi.</title>
        <authorList>
            <person name="Ruckert C."/>
            <person name="Winkler A."/>
            <person name="Kalinowski J."/>
            <person name="Kampfer P."/>
            <person name="Glaeser S."/>
        </authorList>
    </citation>
    <scope>NUCLEOTIDE SEQUENCE [LARGE SCALE GENOMIC DNA]</scope>
    <source>
        <strain evidence="1 2">DSM 40107</strain>
    </source>
</reference>